<proteinExistence type="predicted"/>
<reference evidence="3" key="1">
    <citation type="submission" date="2011-07" db="EMBL/GenBank/DDBJ databases">
        <authorList>
            <consortium name="Caenorhabditis brenneri Sequencing and Analysis Consortium"/>
            <person name="Wilson R.K."/>
        </authorList>
    </citation>
    <scope>NUCLEOTIDE SEQUENCE [LARGE SCALE GENOMIC DNA]</scope>
    <source>
        <strain evidence="3">PB2801</strain>
    </source>
</reference>
<feature type="region of interest" description="Disordered" evidence="1">
    <location>
        <begin position="379"/>
        <end position="425"/>
    </location>
</feature>
<feature type="compositionally biased region" description="Polar residues" evidence="1">
    <location>
        <begin position="386"/>
        <end position="395"/>
    </location>
</feature>
<feature type="compositionally biased region" description="Polar residues" evidence="1">
    <location>
        <begin position="322"/>
        <end position="339"/>
    </location>
</feature>
<keyword evidence="3" id="KW-1185">Reference proteome</keyword>
<dbReference type="AlphaFoldDB" id="G0P460"/>
<accession>G0P460</accession>
<feature type="compositionally biased region" description="Polar residues" evidence="1">
    <location>
        <begin position="15"/>
        <end position="35"/>
    </location>
</feature>
<organism evidence="3">
    <name type="scientific">Caenorhabditis brenneri</name>
    <name type="common">Nematode worm</name>
    <dbReference type="NCBI Taxonomy" id="135651"/>
    <lineage>
        <taxon>Eukaryota</taxon>
        <taxon>Metazoa</taxon>
        <taxon>Ecdysozoa</taxon>
        <taxon>Nematoda</taxon>
        <taxon>Chromadorea</taxon>
        <taxon>Rhabditida</taxon>
        <taxon>Rhabditina</taxon>
        <taxon>Rhabditomorpha</taxon>
        <taxon>Rhabditoidea</taxon>
        <taxon>Rhabditidae</taxon>
        <taxon>Peloderinae</taxon>
        <taxon>Caenorhabditis</taxon>
    </lineage>
</organism>
<evidence type="ECO:0000313" key="3">
    <source>
        <dbReference type="Proteomes" id="UP000008068"/>
    </source>
</evidence>
<evidence type="ECO:0000313" key="2">
    <source>
        <dbReference type="EMBL" id="EGT44620.1"/>
    </source>
</evidence>
<dbReference type="EMBL" id="GL380059">
    <property type="protein sequence ID" value="EGT44620.1"/>
    <property type="molecule type" value="Genomic_DNA"/>
</dbReference>
<dbReference type="HOGENOM" id="CLU_364565_0_0_1"/>
<feature type="compositionally biased region" description="Polar residues" evidence="1">
    <location>
        <begin position="405"/>
        <end position="425"/>
    </location>
</feature>
<name>G0P460_CAEBE</name>
<evidence type="ECO:0000256" key="1">
    <source>
        <dbReference type="SAM" id="MobiDB-lite"/>
    </source>
</evidence>
<feature type="region of interest" description="Disordered" evidence="1">
    <location>
        <begin position="728"/>
        <end position="766"/>
    </location>
</feature>
<protein>
    <submittedName>
        <fullName evidence="2">Uncharacterized protein</fullName>
    </submittedName>
</protein>
<feature type="region of interest" description="Disordered" evidence="1">
    <location>
        <begin position="1"/>
        <end position="179"/>
    </location>
</feature>
<gene>
    <name evidence="2" type="ORF">CAEBREN_17058</name>
</gene>
<dbReference type="Proteomes" id="UP000008068">
    <property type="component" value="Unassembled WGS sequence"/>
</dbReference>
<feature type="region of interest" description="Disordered" evidence="1">
    <location>
        <begin position="322"/>
        <end position="360"/>
    </location>
</feature>
<feature type="compositionally biased region" description="Polar residues" evidence="1">
    <location>
        <begin position="272"/>
        <end position="296"/>
    </location>
</feature>
<feature type="compositionally biased region" description="Pro residues" evidence="1">
    <location>
        <begin position="729"/>
        <end position="739"/>
    </location>
</feature>
<feature type="region of interest" description="Disordered" evidence="1">
    <location>
        <begin position="272"/>
        <end position="304"/>
    </location>
</feature>
<sequence length="766" mass="86139">MPPKKEIPANKVPWISSTRIVSPRRPSQLSSTARQPSLPARSSDINERGENPQAPGNASRAPNVRLNPQQRRNDRGRSLGNPQVPRNAKKEDRANLLNPQPAASEASNRQAPGNASRAPNVRLNPQQRRNDRGRSLGNPQVPRNAKKEDRANLLNPQPAASEAHNLQPSPAQVIAPPPTAVILQDDVVGRVDSEEPGGNSIPASSDITLQNLSAIPHPPVEFTSSSPLPNTVDLGTSCQNDEASRTNSEELRRDLIVATSNMTLQNSSAISHSPVEFTSSSPLPNTVDLGTSCQNDEASRTNSEELRRDLIVATSNMTLQNSSAISHSPVEFTSSSPLPNTVDPGTICQNDEASRTNSEELGRDMISVSSEITIPNSLASSYLPGNFSSESTPTTSERHSESHQTKSTQYNEHFSRVPSSSQSEDSFTFPVVRGRVDRVIRSYPVVEVPNIPQLQRSQVQRDAQEVTEPEGSVAQEVPAVAPVPEEHQPIHPSQQDTVPLSEEDFRRRFSDEIRTEANLKNFKLGYLLDPIRADYHHHSEHTQSISNMISETDLIYINLSVQQYLRSYHYDRNSQTYQPSEELLNQFPNVTRNIEHHQLEFAINRLRRQHHTFILNVQQREVLLAIEDIRDEDFRRFVIEDANYARYRREVSELSQPPFSELSQTLRLRVVQFFEERARQEREALPLQRVQRHRDWEERREWLQQVREMVIPPFQRIENLPNYMNLPPAVSPPPYPAPIRQPVAAASAPHSPTGSPPPDYMRRKST</sequence>
<dbReference type="InParanoid" id="G0P460"/>